<dbReference type="Gene3D" id="3.30.70.980">
    <property type="match status" value="1"/>
</dbReference>
<dbReference type="InterPro" id="IPR026564">
    <property type="entry name" value="Transcrip_reg_TACO1-like_dom3"/>
</dbReference>
<dbReference type="InterPro" id="IPR049083">
    <property type="entry name" value="TACO1_YebC_N"/>
</dbReference>
<dbReference type="Pfam" id="PF01709">
    <property type="entry name" value="Transcrip_reg"/>
    <property type="match status" value="1"/>
</dbReference>
<keyword evidence="4" id="KW-0963">Cytoplasm</keyword>
<dbReference type="GO" id="GO:0003677">
    <property type="term" value="F:DNA binding"/>
    <property type="evidence" value="ECO:0007669"/>
    <property type="project" value="UniProtKB-UniRule"/>
</dbReference>
<dbReference type="HAMAP" id="MF_00693">
    <property type="entry name" value="Transcrip_reg_TACO1"/>
    <property type="match status" value="1"/>
</dbReference>
<reference evidence="8 9" key="1">
    <citation type="journal article" date="2020" name="Biotechnol. Biofuels">
        <title>New insights from the biogas microbiome by comprehensive genome-resolved metagenomics of nearly 1600 species originating from multiple anaerobic digesters.</title>
        <authorList>
            <person name="Campanaro S."/>
            <person name="Treu L."/>
            <person name="Rodriguez-R L.M."/>
            <person name="Kovalovszki A."/>
            <person name="Ziels R.M."/>
            <person name="Maus I."/>
            <person name="Zhu X."/>
            <person name="Kougias P.G."/>
            <person name="Basile A."/>
            <person name="Luo G."/>
            <person name="Schluter A."/>
            <person name="Konstantinidis K.T."/>
            <person name="Angelidaki I."/>
        </authorList>
    </citation>
    <scope>NUCLEOTIDE SEQUENCE [LARGE SCALE GENOMIC DNA]</scope>
    <source>
        <strain evidence="8">AS27yjCOA_202</strain>
    </source>
</reference>
<evidence type="ECO:0000259" key="7">
    <source>
        <dbReference type="Pfam" id="PF20772"/>
    </source>
</evidence>
<dbReference type="InterPro" id="IPR029072">
    <property type="entry name" value="YebC-like"/>
</dbReference>
<feature type="domain" description="TACO1/YebC-like N-terminal" evidence="7">
    <location>
        <begin position="5"/>
        <end position="75"/>
    </location>
</feature>
<comment type="subcellular location">
    <subcellularLocation>
        <location evidence="4">Cytoplasm</location>
    </subcellularLocation>
</comment>
<dbReference type="GO" id="GO:0006355">
    <property type="term" value="P:regulation of DNA-templated transcription"/>
    <property type="evidence" value="ECO:0007669"/>
    <property type="project" value="UniProtKB-UniRule"/>
</dbReference>
<evidence type="ECO:0000259" key="6">
    <source>
        <dbReference type="Pfam" id="PF01709"/>
    </source>
</evidence>
<dbReference type="PANTHER" id="PTHR12532">
    <property type="entry name" value="TRANSLATIONAL ACTIVATOR OF CYTOCHROME C OXIDASE 1"/>
    <property type="match status" value="1"/>
</dbReference>
<organism evidence="8 9">
    <name type="scientific">candidate division WWE3 bacterium</name>
    <dbReference type="NCBI Taxonomy" id="2053526"/>
    <lineage>
        <taxon>Bacteria</taxon>
        <taxon>Katanobacteria</taxon>
    </lineage>
</organism>
<dbReference type="Proteomes" id="UP000590542">
    <property type="component" value="Unassembled WGS sequence"/>
</dbReference>
<dbReference type="PANTHER" id="PTHR12532:SF0">
    <property type="entry name" value="TRANSLATIONAL ACTIVATOR OF CYTOCHROME C OXIDASE 1"/>
    <property type="match status" value="1"/>
</dbReference>
<name>A0A7X9E771_UNCKA</name>
<dbReference type="GO" id="GO:0005829">
    <property type="term" value="C:cytosol"/>
    <property type="evidence" value="ECO:0007669"/>
    <property type="project" value="TreeGrafter"/>
</dbReference>
<dbReference type="InterPro" id="IPR048300">
    <property type="entry name" value="TACO1_YebC-like_2nd/3rd_dom"/>
</dbReference>
<feature type="region of interest" description="Disordered" evidence="5">
    <location>
        <begin position="1"/>
        <end position="21"/>
    </location>
</feature>
<evidence type="ECO:0000256" key="2">
    <source>
        <dbReference type="ARBA" id="ARBA00023015"/>
    </source>
</evidence>
<comment type="caution">
    <text evidence="8">The sequence shown here is derived from an EMBL/GenBank/DDBJ whole genome shotgun (WGS) entry which is preliminary data.</text>
</comment>
<dbReference type="Gene3D" id="1.10.10.200">
    <property type="match status" value="1"/>
</dbReference>
<proteinExistence type="inferred from homology"/>
<dbReference type="FunFam" id="1.10.10.200:FF:000002">
    <property type="entry name" value="Probable transcriptional regulatory protein CLM62_37755"/>
    <property type="match status" value="1"/>
</dbReference>
<evidence type="ECO:0000313" key="8">
    <source>
        <dbReference type="EMBL" id="NMB91558.1"/>
    </source>
</evidence>
<dbReference type="InterPro" id="IPR002876">
    <property type="entry name" value="Transcrip_reg_TACO1-like"/>
</dbReference>
<keyword evidence="2 4" id="KW-0805">Transcription regulation</keyword>
<evidence type="ECO:0000256" key="1">
    <source>
        <dbReference type="ARBA" id="ARBA00008724"/>
    </source>
</evidence>
<keyword evidence="4 8" id="KW-0238">DNA-binding</keyword>
<protein>
    <recommendedName>
        <fullName evidence="4">Probable transcriptional regulatory protein GYA37_01770</fullName>
    </recommendedName>
</protein>
<dbReference type="EMBL" id="JAAZNV010000007">
    <property type="protein sequence ID" value="NMB91558.1"/>
    <property type="molecule type" value="Genomic_DNA"/>
</dbReference>
<evidence type="ECO:0000313" key="9">
    <source>
        <dbReference type="Proteomes" id="UP000590542"/>
    </source>
</evidence>
<dbReference type="AlphaFoldDB" id="A0A7X9E771"/>
<evidence type="ECO:0000256" key="5">
    <source>
        <dbReference type="SAM" id="MobiDB-lite"/>
    </source>
</evidence>
<dbReference type="Pfam" id="PF20772">
    <property type="entry name" value="TACO1_YebC_N"/>
    <property type="match status" value="1"/>
</dbReference>
<gene>
    <name evidence="8" type="ORF">GYA37_01770</name>
</gene>
<keyword evidence="3 4" id="KW-0804">Transcription</keyword>
<dbReference type="InterPro" id="IPR017856">
    <property type="entry name" value="Integrase-like_N"/>
</dbReference>
<feature type="domain" description="TACO1/YebC-like second and third" evidence="6">
    <location>
        <begin position="83"/>
        <end position="134"/>
    </location>
</feature>
<dbReference type="SUPFAM" id="SSF75625">
    <property type="entry name" value="YebC-like"/>
    <property type="match status" value="1"/>
</dbReference>
<accession>A0A7X9E771</accession>
<comment type="similarity">
    <text evidence="1 4">Belongs to the TACO1 family.</text>
</comment>
<sequence>MSGHSKWANIKRKKEVTDAKKSKAFSKISKLLSVAARDGADPDSNPKLRMVVEKAKEARMPKENIERAIAKGSGQGGGINFVETVYEGFGPNGEAFYVRALTDNINRTVSEVRAIFSRHGGSLGGQGSTAYIFSPDPDNPSYTVAINDLELAKKLESLLEDLDDHDDVQDVYVNFELPEQ</sequence>
<evidence type="ECO:0000256" key="4">
    <source>
        <dbReference type="HAMAP-Rule" id="MF_00693"/>
    </source>
</evidence>
<evidence type="ECO:0000256" key="3">
    <source>
        <dbReference type="ARBA" id="ARBA00023163"/>
    </source>
</evidence>